<name>A0AA39GDH5_SARSR</name>
<keyword evidence="3" id="KW-0326">Glycosidase</keyword>
<comment type="similarity">
    <text evidence="1">Belongs to the glycosyl hydrolase 39 family.</text>
</comment>
<feature type="domain" description="Glycosyl hydrolases family 39 N-terminal catalytic" evidence="4">
    <location>
        <begin position="154"/>
        <end position="238"/>
    </location>
</feature>
<evidence type="ECO:0000256" key="2">
    <source>
        <dbReference type="ARBA" id="ARBA00022801"/>
    </source>
</evidence>
<dbReference type="EMBL" id="JAPDFR010000007">
    <property type="protein sequence ID" value="KAK0385320.1"/>
    <property type="molecule type" value="Genomic_DNA"/>
</dbReference>
<organism evidence="5 6">
    <name type="scientific">Sarocladium strictum</name>
    <name type="common">Black bundle disease fungus</name>
    <name type="synonym">Acremonium strictum</name>
    <dbReference type="NCBI Taxonomy" id="5046"/>
    <lineage>
        <taxon>Eukaryota</taxon>
        <taxon>Fungi</taxon>
        <taxon>Dikarya</taxon>
        <taxon>Ascomycota</taxon>
        <taxon>Pezizomycotina</taxon>
        <taxon>Sordariomycetes</taxon>
        <taxon>Hypocreomycetidae</taxon>
        <taxon>Hypocreales</taxon>
        <taxon>Sarocladiaceae</taxon>
        <taxon>Sarocladium</taxon>
    </lineage>
</organism>
<evidence type="ECO:0000259" key="4">
    <source>
        <dbReference type="Pfam" id="PF01229"/>
    </source>
</evidence>
<dbReference type="Pfam" id="PF01229">
    <property type="entry name" value="Glyco_hydro_39"/>
    <property type="match status" value="1"/>
</dbReference>
<accession>A0AA39GDH5</accession>
<dbReference type="SUPFAM" id="SSF51445">
    <property type="entry name" value="(Trans)glycosidases"/>
    <property type="match status" value="1"/>
</dbReference>
<comment type="caution">
    <text evidence="5">The sequence shown here is derived from an EMBL/GenBank/DDBJ whole genome shotgun (WGS) entry which is preliminary data.</text>
</comment>
<evidence type="ECO:0000256" key="3">
    <source>
        <dbReference type="ARBA" id="ARBA00023295"/>
    </source>
</evidence>
<protein>
    <recommendedName>
        <fullName evidence="4">Glycosyl hydrolases family 39 N-terminal catalytic domain-containing protein</fullName>
    </recommendedName>
</protein>
<reference evidence="5" key="1">
    <citation type="submission" date="2022-10" db="EMBL/GenBank/DDBJ databases">
        <title>Determination and structural analysis of whole genome sequence of Sarocladium strictum F4-1.</title>
        <authorList>
            <person name="Hu L."/>
            <person name="Jiang Y."/>
        </authorList>
    </citation>
    <scope>NUCLEOTIDE SEQUENCE</scope>
    <source>
        <strain evidence="5">F4-1</strain>
    </source>
</reference>
<dbReference type="InterPro" id="IPR017853">
    <property type="entry name" value="GH"/>
</dbReference>
<evidence type="ECO:0000313" key="6">
    <source>
        <dbReference type="Proteomes" id="UP001175261"/>
    </source>
</evidence>
<dbReference type="Proteomes" id="UP001175261">
    <property type="component" value="Unassembled WGS sequence"/>
</dbReference>
<evidence type="ECO:0000256" key="1">
    <source>
        <dbReference type="ARBA" id="ARBA00008875"/>
    </source>
</evidence>
<keyword evidence="2" id="KW-0378">Hydrolase</keyword>
<evidence type="ECO:0000313" key="5">
    <source>
        <dbReference type="EMBL" id="KAK0385320.1"/>
    </source>
</evidence>
<keyword evidence="6" id="KW-1185">Reference proteome</keyword>
<dbReference type="AlphaFoldDB" id="A0AA39GDH5"/>
<dbReference type="Gene3D" id="3.20.20.80">
    <property type="entry name" value="Glycosidases"/>
    <property type="match status" value="1"/>
</dbReference>
<dbReference type="InterPro" id="IPR049166">
    <property type="entry name" value="GH39_cat"/>
</dbReference>
<dbReference type="GO" id="GO:0016798">
    <property type="term" value="F:hydrolase activity, acting on glycosyl bonds"/>
    <property type="evidence" value="ECO:0007669"/>
    <property type="project" value="UniProtKB-KW"/>
</dbReference>
<proteinExistence type="inferred from homology"/>
<gene>
    <name evidence="5" type="ORF">NLU13_7796</name>
</gene>
<sequence>MKSAIASVGFAASAAAKCLSGKAIVNLDITTGPAEKLGSGFLYGIPNNGTSASNAIPDHFFTDIKFHGTRAGGSQLTDGGWSSGGKRAYDQRFNSTLSTYRSARKYGGHFILIANDLWGADGGQDGALYPGDDGDWTETEAFLDQLIIDMRANNLIEDVTIDIWNEPDYPMFWDRSWGQYLDYWNHAYNYLRKNIPEVKLGGPAAAYAPDLSREKWHSFLANIAANDTIPDQYSWHHIGDDSNWPDRSASQFRQLREQYSLPERLISVDEYAWPWRQDPANTAWYLSQMERNDIVAMRAHWGSKEDLHDRMADLLGKTGDGNYYPNGEWWMYKYYAEMEGERAETRVSEDVNFDVFATIGDGVVKVLAGTRTYELDPEVGDYVLEVNGLDSALGLDPSGTIAVRTYRFDYEGAFGEMGPPADLGTEDHDLSDGSLRILYRPANNETAYAFEFDF</sequence>